<dbReference type="AlphaFoldDB" id="A7I2D6"/>
<dbReference type="InterPro" id="IPR002571">
    <property type="entry name" value="HrcA"/>
</dbReference>
<dbReference type="GO" id="GO:0003677">
    <property type="term" value="F:DNA binding"/>
    <property type="evidence" value="ECO:0007669"/>
    <property type="project" value="InterPro"/>
</dbReference>
<keyword evidence="4" id="KW-0804">Transcription</keyword>
<keyword evidence="3" id="KW-0346">Stress response</keyword>
<organism evidence="5 6">
    <name type="scientific">Campylobacter hominis (strain ATCC BAA-381 / DSM 21671 / CCUG 45161 / LMG 19568 / NCTC 13146 / CH001A)</name>
    <dbReference type="NCBI Taxonomy" id="360107"/>
    <lineage>
        <taxon>Bacteria</taxon>
        <taxon>Pseudomonadati</taxon>
        <taxon>Campylobacterota</taxon>
        <taxon>Epsilonproteobacteria</taxon>
        <taxon>Campylobacterales</taxon>
        <taxon>Campylobacteraceae</taxon>
        <taxon>Campylobacter</taxon>
    </lineage>
</organism>
<evidence type="ECO:0000256" key="3">
    <source>
        <dbReference type="ARBA" id="ARBA00023016"/>
    </source>
</evidence>
<evidence type="ECO:0000256" key="1">
    <source>
        <dbReference type="ARBA" id="ARBA00022491"/>
    </source>
</evidence>
<evidence type="ECO:0000313" key="6">
    <source>
        <dbReference type="Proteomes" id="UP000002407"/>
    </source>
</evidence>
<dbReference type="STRING" id="360107.CHAB381_1121"/>
<dbReference type="KEGG" id="cha:CHAB381_1121"/>
<dbReference type="OrthoDB" id="9783139at2"/>
<dbReference type="GO" id="GO:0045892">
    <property type="term" value="P:negative regulation of DNA-templated transcription"/>
    <property type="evidence" value="ECO:0007669"/>
    <property type="project" value="TreeGrafter"/>
</dbReference>
<evidence type="ECO:0000313" key="5">
    <source>
        <dbReference type="EMBL" id="ABS52190.1"/>
    </source>
</evidence>
<dbReference type="InterPro" id="IPR036390">
    <property type="entry name" value="WH_DNA-bd_sf"/>
</dbReference>
<proteinExistence type="predicted"/>
<keyword evidence="1" id="KW-0678">Repressor</keyword>
<evidence type="ECO:0000256" key="4">
    <source>
        <dbReference type="ARBA" id="ARBA00023163"/>
    </source>
</evidence>
<dbReference type="Gene3D" id="1.10.10.10">
    <property type="entry name" value="Winged helix-like DNA-binding domain superfamily/Winged helix DNA-binding domain"/>
    <property type="match status" value="1"/>
</dbReference>
<dbReference type="SUPFAM" id="SSF46785">
    <property type="entry name" value="Winged helix' DNA-binding domain"/>
    <property type="match status" value="1"/>
</dbReference>
<dbReference type="PANTHER" id="PTHR34824">
    <property type="entry name" value="HEAT-INDUCIBLE TRANSCRIPTION REPRESSOR HRCA"/>
    <property type="match status" value="1"/>
</dbReference>
<dbReference type="NCBIfam" id="NF003033">
    <property type="entry name" value="PRK03911.1"/>
    <property type="match status" value="1"/>
</dbReference>
<dbReference type="RefSeq" id="WP_012108976.1">
    <property type="nucleotide sequence ID" value="NC_009714.1"/>
</dbReference>
<keyword evidence="6" id="KW-1185">Reference proteome</keyword>
<sequence length="262" mass="30430">MKISKRDLILDSIISAYLDDNVPIGSNELCSRMQISIPASTIRVYFKKLSEEGAIRQLHVSGGRIPTVSIMQKYWRSRLKFDKKLKIEDLNNLSMIVQDFEIYCMVFTSNSEILKEVLNYNDRFIILVFGDDEIILKFNDKIFNVLINLVGITLEELEKITMQIGFMELRTKIAELKRSKIQFLANEVVAYKIFKDERFRILLDPTFAVKFNKNIIFSPEFDSGFMGVKRDINFIGKDAVMICAGSIYEDYEKFFNTIMEVA</sequence>
<keyword evidence="2" id="KW-0805">Transcription regulation</keyword>
<evidence type="ECO:0000256" key="2">
    <source>
        <dbReference type="ARBA" id="ARBA00023015"/>
    </source>
</evidence>
<dbReference type="Proteomes" id="UP000002407">
    <property type="component" value="Chromosome"/>
</dbReference>
<dbReference type="EMBL" id="CP000776">
    <property type="protein sequence ID" value="ABS52190.1"/>
    <property type="molecule type" value="Genomic_DNA"/>
</dbReference>
<dbReference type="eggNOG" id="COG1420">
    <property type="taxonomic scope" value="Bacteria"/>
</dbReference>
<reference evidence="6" key="1">
    <citation type="submission" date="2007-07" db="EMBL/GenBank/DDBJ databases">
        <title>Complete genome sequence of Campylobacter hominis ATCC BAA-381, a commensal isolated from the human gastrointestinal tract.</title>
        <authorList>
            <person name="Fouts D.E."/>
            <person name="Mongodin E.F."/>
            <person name="Puiu D."/>
            <person name="Sebastian Y."/>
            <person name="Miller W.G."/>
            <person name="Mandrell R.E."/>
            <person name="Nelson K.E."/>
        </authorList>
    </citation>
    <scope>NUCLEOTIDE SEQUENCE [LARGE SCALE GENOMIC DNA]</scope>
    <source>
        <strain evidence="6">ATCC BAA-381 / LMG 19568 / NCTC 13146 / CH001A</strain>
    </source>
</reference>
<dbReference type="PANTHER" id="PTHR34824:SF1">
    <property type="entry name" value="HEAT-INDUCIBLE TRANSCRIPTION REPRESSOR HRCA"/>
    <property type="match status" value="1"/>
</dbReference>
<name>A7I2D6_CAMHC</name>
<dbReference type="HOGENOM" id="CLU_091026_0_0_7"/>
<dbReference type="InterPro" id="IPR036388">
    <property type="entry name" value="WH-like_DNA-bd_sf"/>
</dbReference>
<gene>
    <name evidence="5" type="ordered locus">CHAB381_1121</name>
</gene>
<accession>A7I2D6</accession>
<protein>
    <submittedName>
        <fullName evidence="5">Heat-inducible transcription repressor</fullName>
    </submittedName>
</protein>